<evidence type="ECO:0000313" key="3">
    <source>
        <dbReference type="Proteomes" id="UP001142055"/>
    </source>
</evidence>
<feature type="signal peptide" evidence="1">
    <location>
        <begin position="1"/>
        <end position="19"/>
    </location>
</feature>
<keyword evidence="1" id="KW-0732">Signal</keyword>
<proteinExistence type="predicted"/>
<name>A0A9Q0MKP0_BLOTA</name>
<gene>
    <name evidence="2" type="ORF">RDWZM_004165</name>
</gene>
<evidence type="ECO:0000256" key="1">
    <source>
        <dbReference type="SAM" id="SignalP"/>
    </source>
</evidence>
<protein>
    <submittedName>
        <fullName evidence="2">Uncharacterized protein</fullName>
    </submittedName>
</protein>
<comment type="caution">
    <text evidence="2">The sequence shown here is derived from an EMBL/GenBank/DDBJ whole genome shotgun (WGS) entry which is preliminary data.</text>
</comment>
<dbReference type="EMBL" id="JAPWDV010000001">
    <property type="protein sequence ID" value="KAJ6225620.1"/>
    <property type="molecule type" value="Genomic_DNA"/>
</dbReference>
<keyword evidence="3" id="KW-1185">Reference proteome</keyword>
<dbReference type="Proteomes" id="UP001142055">
    <property type="component" value="Chromosome 1"/>
</dbReference>
<feature type="chain" id="PRO_5040357694" evidence="1">
    <location>
        <begin position="20"/>
        <end position="228"/>
    </location>
</feature>
<sequence length="228" mass="26117">MKLILILFVLSIIVLGVESIGYGWAYQEAFCEHSPDPHDPRYNIHSFAIAHDNLYIFVALGVFVVPLGSPPFNVSEGTLYAEISNELPNNAYRTYRMSAYLYTSVAIELDNDWEIFFFSFELMNINRNRLSELYHTQQILRNRNTIYQPIPNDYPIAFGTTFGNQATILGGCTFTVDRFISAQGYAIHSQKVPVQDNGDTLILHYLYEYNHNANISVTVSVFQRFCIK</sequence>
<accession>A0A9Q0MKP0</accession>
<evidence type="ECO:0000313" key="2">
    <source>
        <dbReference type="EMBL" id="KAJ6225620.1"/>
    </source>
</evidence>
<organism evidence="2 3">
    <name type="scientific">Blomia tropicalis</name>
    <name type="common">Mite</name>
    <dbReference type="NCBI Taxonomy" id="40697"/>
    <lineage>
        <taxon>Eukaryota</taxon>
        <taxon>Metazoa</taxon>
        <taxon>Ecdysozoa</taxon>
        <taxon>Arthropoda</taxon>
        <taxon>Chelicerata</taxon>
        <taxon>Arachnida</taxon>
        <taxon>Acari</taxon>
        <taxon>Acariformes</taxon>
        <taxon>Sarcoptiformes</taxon>
        <taxon>Astigmata</taxon>
        <taxon>Glycyphagoidea</taxon>
        <taxon>Echimyopodidae</taxon>
        <taxon>Blomia</taxon>
    </lineage>
</organism>
<dbReference type="AlphaFoldDB" id="A0A9Q0MKP0"/>
<reference evidence="2" key="1">
    <citation type="submission" date="2022-12" db="EMBL/GenBank/DDBJ databases">
        <title>Genome assemblies of Blomia tropicalis.</title>
        <authorList>
            <person name="Cui Y."/>
        </authorList>
    </citation>
    <scope>NUCLEOTIDE SEQUENCE</scope>
    <source>
        <tissue evidence="2">Adult mites</tissue>
    </source>
</reference>